<dbReference type="InterPro" id="IPR020892">
    <property type="entry name" value="Cyclophilin-type_PPIase_CS"/>
</dbReference>
<evidence type="ECO:0000256" key="5">
    <source>
        <dbReference type="ARBA" id="ARBA00042090"/>
    </source>
</evidence>
<evidence type="ECO:0000259" key="8">
    <source>
        <dbReference type="PROSITE" id="PS50072"/>
    </source>
</evidence>
<proteinExistence type="inferred from homology"/>
<name>G7Y527_CLOSI</name>
<dbReference type="PROSITE" id="PS50072">
    <property type="entry name" value="CSA_PPIASE_2"/>
    <property type="match status" value="1"/>
</dbReference>
<dbReference type="AlphaFoldDB" id="G7Y527"/>
<evidence type="ECO:0000256" key="2">
    <source>
        <dbReference type="ARBA" id="ARBA00007365"/>
    </source>
</evidence>
<dbReference type="InterPro" id="IPR002130">
    <property type="entry name" value="Cyclophilin-type_PPIase_dom"/>
</dbReference>
<evidence type="ECO:0000256" key="1">
    <source>
        <dbReference type="ARBA" id="ARBA00004123"/>
    </source>
</evidence>
<keyword evidence="10" id="KW-1185">Reference proteome</keyword>
<dbReference type="InterPro" id="IPR044666">
    <property type="entry name" value="Cyclophilin_A-like"/>
</dbReference>
<gene>
    <name evidence="9" type="ORF">CLF_101135</name>
</gene>
<comment type="subcellular location">
    <subcellularLocation>
        <location evidence="1">Nucleus</location>
    </subcellularLocation>
</comment>
<evidence type="ECO:0000313" key="9">
    <source>
        <dbReference type="EMBL" id="GAA48063.1"/>
    </source>
</evidence>
<organism evidence="9 10">
    <name type="scientific">Clonorchis sinensis</name>
    <name type="common">Chinese liver fluke</name>
    <dbReference type="NCBI Taxonomy" id="79923"/>
    <lineage>
        <taxon>Eukaryota</taxon>
        <taxon>Metazoa</taxon>
        <taxon>Spiralia</taxon>
        <taxon>Lophotrochozoa</taxon>
        <taxon>Platyhelminthes</taxon>
        <taxon>Trematoda</taxon>
        <taxon>Digenea</taxon>
        <taxon>Opisthorchiida</taxon>
        <taxon>Opisthorchiata</taxon>
        <taxon>Opisthorchiidae</taxon>
        <taxon>Clonorchis</taxon>
    </lineage>
</organism>
<dbReference type="Proteomes" id="UP000008909">
    <property type="component" value="Unassembled WGS sequence"/>
</dbReference>
<dbReference type="CDD" id="cd01925">
    <property type="entry name" value="cyclophilin_CeCYP16-like"/>
    <property type="match status" value="1"/>
</dbReference>
<feature type="domain" description="PPIase cyclophilin-type" evidence="8">
    <location>
        <begin position="56"/>
        <end position="203"/>
    </location>
</feature>
<evidence type="ECO:0000313" key="10">
    <source>
        <dbReference type="Proteomes" id="UP000008909"/>
    </source>
</evidence>
<dbReference type="PRINTS" id="PR00153">
    <property type="entry name" value="CSAPPISMRASE"/>
</dbReference>
<sequence>MAVGGDLFSTCLFLLLPLLLILVLLLLLFLCSLSSVQMSNIYVTEPATNGKVILKTTVGEIEIELWSKEAPKACRNFVQLCMEGYYDDTSFHRLVRGFIVQGGDPTGTGEGGESVYGKPFKTEIHSRLSFNRRGLVGMACLAENMNTSQFFFTLGPATELTGKHTLFGKVAGDTLFNMLRLGEGDVGPDERPYRLHRIVNTTVVLNPYDDIVPRQLPSRTKPKEPESDAAQVTAKATKNFSLLSFGEEAEEEEHVTSVVSEKLRKKGKSAHDLLSDPRLSSQPVTISDKDTELVSQATAEADKEAQERRRRRQLAMAESLETEEEKQKRILALQQEAEELRRAILQSKRLEMELKNKELADAERRKREAQEREEAEAEALARWEEKELLGEENSLAKEVVIDPETFSADFAGYKAKAKKAKKGADREASTMALLERFTSRLHSVVHADSQSMPDDEKQKKVAMMDSWMASRLVSEEPVPAKKVLDPTMPHPDRYDLYDPRNPLNVRKRGGDISLDGNADHTKRKHKH</sequence>
<comment type="subunit">
    <text evidence="6">Part of the activated spliceosome B/catalytic step 1 spliceosome, one of the forms of the spliceosome which has a well-formed active site but still cannot catalyze the branching reaction and is composed at least of 52 proteins, the U2, U5 and U6 snRNAs and the pre-mRNA. Recruited during early steps of activated spliceosome B maturation, it is probably one of the first proteins released from this complex as he matures to the spliceosome C complex. Component of the minor spliceosome, which splices U12-type introns.</text>
</comment>
<dbReference type="PANTHER" id="PTHR45625">
    <property type="entry name" value="PEPTIDYL-PROLYL CIS-TRANS ISOMERASE-RELATED"/>
    <property type="match status" value="1"/>
</dbReference>
<feature type="region of interest" description="Disordered" evidence="7">
    <location>
        <begin position="266"/>
        <end position="292"/>
    </location>
</feature>
<keyword evidence="9" id="KW-0413">Isomerase</keyword>
<dbReference type="GO" id="GO:0006457">
    <property type="term" value="P:protein folding"/>
    <property type="evidence" value="ECO:0007669"/>
    <property type="project" value="InterPro"/>
</dbReference>
<dbReference type="Gene3D" id="2.40.100.10">
    <property type="entry name" value="Cyclophilin-like"/>
    <property type="match status" value="1"/>
</dbReference>
<reference evidence="9" key="1">
    <citation type="journal article" date="2011" name="Genome Biol.">
        <title>The draft genome of the carcinogenic human liver fluke Clonorchis sinensis.</title>
        <authorList>
            <person name="Wang X."/>
            <person name="Chen W."/>
            <person name="Huang Y."/>
            <person name="Sun J."/>
            <person name="Men J."/>
            <person name="Liu H."/>
            <person name="Luo F."/>
            <person name="Guo L."/>
            <person name="Lv X."/>
            <person name="Deng C."/>
            <person name="Zhou C."/>
            <person name="Fan Y."/>
            <person name="Li X."/>
            <person name="Huang L."/>
            <person name="Hu Y."/>
            <person name="Liang C."/>
            <person name="Hu X."/>
            <person name="Xu J."/>
            <person name="Yu X."/>
        </authorList>
    </citation>
    <scope>NUCLEOTIDE SEQUENCE [LARGE SCALE GENOMIC DNA]</scope>
    <source>
        <strain evidence="9">Henan</strain>
    </source>
</reference>
<evidence type="ECO:0000256" key="6">
    <source>
        <dbReference type="ARBA" id="ARBA00046368"/>
    </source>
</evidence>
<dbReference type="PROSITE" id="PS00170">
    <property type="entry name" value="CSA_PPIASE_1"/>
    <property type="match status" value="1"/>
</dbReference>
<reference key="2">
    <citation type="submission" date="2011-10" db="EMBL/GenBank/DDBJ databases">
        <title>The genome and transcriptome sequence of Clonorchis sinensis provide insights into the carcinogenic liver fluke.</title>
        <authorList>
            <person name="Wang X."/>
            <person name="Huang Y."/>
            <person name="Chen W."/>
            <person name="Liu H."/>
            <person name="Guo L."/>
            <person name="Chen Y."/>
            <person name="Luo F."/>
            <person name="Zhou W."/>
            <person name="Sun J."/>
            <person name="Mao Q."/>
            <person name="Liang P."/>
            <person name="Zhou C."/>
            <person name="Tian Y."/>
            <person name="Men J."/>
            <person name="Lv X."/>
            <person name="Huang L."/>
            <person name="Zhou J."/>
            <person name="Hu Y."/>
            <person name="Li R."/>
            <person name="Zhang F."/>
            <person name="Lei H."/>
            <person name="Li X."/>
            <person name="Hu X."/>
            <person name="Liang C."/>
            <person name="Xu J."/>
            <person name="Wu Z."/>
            <person name="Yu X."/>
        </authorList>
    </citation>
    <scope>NUCLEOTIDE SEQUENCE</scope>
    <source>
        <strain>Henan</strain>
    </source>
</reference>
<dbReference type="SUPFAM" id="SSF50891">
    <property type="entry name" value="Cyclophilin-like"/>
    <property type="match status" value="1"/>
</dbReference>
<feature type="region of interest" description="Disordered" evidence="7">
    <location>
        <begin position="213"/>
        <end position="233"/>
    </location>
</feature>
<feature type="region of interest" description="Disordered" evidence="7">
    <location>
        <begin position="475"/>
        <end position="527"/>
    </location>
</feature>
<feature type="region of interest" description="Disordered" evidence="7">
    <location>
        <begin position="358"/>
        <end position="378"/>
    </location>
</feature>
<protein>
    <recommendedName>
        <fullName evidence="4">Spliceosome-associated protein CWC27 homolog</fullName>
    </recommendedName>
    <alternativeName>
        <fullName evidence="5">Probable inactive peptidyl-prolyl cis-trans isomerase CWC27 homolog</fullName>
    </alternativeName>
</protein>
<dbReference type="GO" id="GO:0071013">
    <property type="term" value="C:catalytic step 2 spliceosome"/>
    <property type="evidence" value="ECO:0007669"/>
    <property type="project" value="TreeGrafter"/>
</dbReference>
<dbReference type="FunFam" id="2.40.100.10:FF:000007">
    <property type="entry name" value="Peptidyl-prolyl cis-trans isomerase CWC27 homolog"/>
    <property type="match status" value="1"/>
</dbReference>
<accession>G7Y527</accession>
<evidence type="ECO:0000256" key="4">
    <source>
        <dbReference type="ARBA" id="ARBA00040027"/>
    </source>
</evidence>
<keyword evidence="3" id="KW-0539">Nucleus</keyword>
<feature type="compositionally biased region" description="Basic and acidic residues" evidence="7">
    <location>
        <begin position="478"/>
        <end position="498"/>
    </location>
</feature>
<dbReference type="Pfam" id="PF00160">
    <property type="entry name" value="Pro_isomerase"/>
    <property type="match status" value="1"/>
</dbReference>
<dbReference type="InterPro" id="IPR029000">
    <property type="entry name" value="Cyclophilin-like_dom_sf"/>
</dbReference>
<feature type="compositionally biased region" description="Basic and acidic residues" evidence="7">
    <location>
        <begin position="358"/>
        <end position="372"/>
    </location>
</feature>
<comment type="similarity">
    <text evidence="2">Belongs to the cyclophilin-type PPIase family.</text>
</comment>
<dbReference type="PANTHER" id="PTHR45625:SF6">
    <property type="entry name" value="SPLICEOSOME-ASSOCIATED PROTEIN CWC27 HOMOLOG"/>
    <property type="match status" value="1"/>
</dbReference>
<dbReference type="EMBL" id="DF142867">
    <property type="protein sequence ID" value="GAA48063.1"/>
    <property type="molecule type" value="Genomic_DNA"/>
</dbReference>
<evidence type="ECO:0000256" key="7">
    <source>
        <dbReference type="SAM" id="MobiDB-lite"/>
    </source>
</evidence>
<dbReference type="GO" id="GO:0003755">
    <property type="term" value="F:peptidyl-prolyl cis-trans isomerase activity"/>
    <property type="evidence" value="ECO:0007669"/>
    <property type="project" value="InterPro"/>
</dbReference>
<evidence type="ECO:0000256" key="3">
    <source>
        <dbReference type="ARBA" id="ARBA00023242"/>
    </source>
</evidence>